<dbReference type="SMART" id="SM00382">
    <property type="entry name" value="AAA"/>
    <property type="match status" value="1"/>
</dbReference>
<dbReference type="PANTHER" id="PTHR42781">
    <property type="entry name" value="SPERMIDINE/PUTRESCINE IMPORT ATP-BINDING PROTEIN POTA"/>
    <property type="match status" value="1"/>
</dbReference>
<dbReference type="InterPro" id="IPR003439">
    <property type="entry name" value="ABC_transporter-like_ATP-bd"/>
</dbReference>
<evidence type="ECO:0000256" key="3">
    <source>
        <dbReference type="ARBA" id="ARBA00022840"/>
    </source>
</evidence>
<keyword evidence="2" id="KW-0547">Nucleotide-binding</keyword>
<organism evidence="5 6">
    <name type="scientific">Actinomadura graeca</name>
    <dbReference type="NCBI Taxonomy" id="2750812"/>
    <lineage>
        <taxon>Bacteria</taxon>
        <taxon>Bacillati</taxon>
        <taxon>Actinomycetota</taxon>
        <taxon>Actinomycetes</taxon>
        <taxon>Streptosporangiales</taxon>
        <taxon>Thermomonosporaceae</taxon>
        <taxon>Actinomadura</taxon>
    </lineage>
</organism>
<reference evidence="5" key="1">
    <citation type="submission" date="2020-07" db="EMBL/GenBank/DDBJ databases">
        <authorList>
            <person name="Tarantini F.S."/>
            <person name="Hong K.W."/>
            <person name="Chan K.G."/>
        </authorList>
    </citation>
    <scope>NUCLEOTIDE SEQUENCE</scope>
    <source>
        <strain evidence="5">32-07</strain>
    </source>
</reference>
<name>A0ABX8R2E4_9ACTN</name>
<dbReference type="SUPFAM" id="SSF52540">
    <property type="entry name" value="P-loop containing nucleoside triphosphate hydrolases"/>
    <property type="match status" value="1"/>
</dbReference>
<evidence type="ECO:0000256" key="2">
    <source>
        <dbReference type="ARBA" id="ARBA00022741"/>
    </source>
</evidence>
<dbReference type="PROSITE" id="PS00211">
    <property type="entry name" value="ABC_TRANSPORTER_1"/>
    <property type="match status" value="1"/>
</dbReference>
<dbReference type="Pfam" id="PF08402">
    <property type="entry name" value="TOBE_2"/>
    <property type="match status" value="1"/>
</dbReference>
<dbReference type="InterPro" id="IPR008995">
    <property type="entry name" value="Mo/tungstate-bd_C_term_dom"/>
</dbReference>
<evidence type="ECO:0000259" key="4">
    <source>
        <dbReference type="PROSITE" id="PS50893"/>
    </source>
</evidence>
<dbReference type="InterPro" id="IPR003593">
    <property type="entry name" value="AAA+_ATPase"/>
</dbReference>
<keyword evidence="6" id="KW-1185">Reference proteome</keyword>
<dbReference type="InterPro" id="IPR050093">
    <property type="entry name" value="ABC_SmlMolc_Importer"/>
</dbReference>
<feature type="domain" description="ABC transporter" evidence="4">
    <location>
        <begin position="6"/>
        <end position="236"/>
    </location>
</feature>
<proteinExistence type="predicted"/>
<dbReference type="Pfam" id="PF00005">
    <property type="entry name" value="ABC_tran"/>
    <property type="match status" value="1"/>
</dbReference>
<dbReference type="Gene3D" id="3.40.50.300">
    <property type="entry name" value="P-loop containing nucleotide triphosphate hydrolases"/>
    <property type="match status" value="1"/>
</dbReference>
<dbReference type="RefSeq" id="WP_231331204.1">
    <property type="nucleotide sequence ID" value="NZ_CP059572.1"/>
</dbReference>
<dbReference type="EMBL" id="CP059572">
    <property type="protein sequence ID" value="QXJ25266.1"/>
    <property type="molecule type" value="Genomic_DNA"/>
</dbReference>
<dbReference type="InterPro" id="IPR017871">
    <property type="entry name" value="ABC_transporter-like_CS"/>
</dbReference>
<keyword evidence="1" id="KW-0813">Transport</keyword>
<evidence type="ECO:0000313" key="6">
    <source>
        <dbReference type="Proteomes" id="UP001049518"/>
    </source>
</evidence>
<evidence type="ECO:0000313" key="5">
    <source>
        <dbReference type="EMBL" id="QXJ25266.1"/>
    </source>
</evidence>
<dbReference type="InterPro" id="IPR013611">
    <property type="entry name" value="Transp-assoc_OB_typ2"/>
</dbReference>
<dbReference type="InterPro" id="IPR027417">
    <property type="entry name" value="P-loop_NTPase"/>
</dbReference>
<dbReference type="PANTHER" id="PTHR42781:SF4">
    <property type="entry name" value="SPERMIDINE_PUTRESCINE IMPORT ATP-BINDING PROTEIN POTA"/>
    <property type="match status" value="1"/>
</dbReference>
<dbReference type="PROSITE" id="PS50893">
    <property type="entry name" value="ABC_TRANSPORTER_2"/>
    <property type="match status" value="1"/>
</dbReference>
<protein>
    <submittedName>
        <fullName evidence="5">ABC transporter ATP-binding protein</fullName>
    </submittedName>
</protein>
<evidence type="ECO:0000256" key="1">
    <source>
        <dbReference type="ARBA" id="ARBA00022448"/>
    </source>
</evidence>
<sequence>MPASAVRIRDLRKTFGAVEAVAGIGLDIGDGEFFSMLGPSGSGKTTVLRLIAGFERPTAGTVELGGRDVTGLPPFERDVNTVFQDYALFPHLDVLRNVEYGLKVRRVPRARRRERALEALRGVRLDGLEARRPAELSGGQRQRVALARALVNEPRVLLLDEPLGALDLRLREEMQVELKAIQRRAGITFVFVTHDQQEALTLSDRVAVLDRGRIEQVGTPAEVYEHPATPFVAGFVGTTNRIGGVCVRPEKIRVAAPAGAGDGPGDDGRRGERHALGTVAEVAYAGAVTRLVVDLESGDRVVALQQNLGTSSDAMRHRGARVRITWHAAHEFQVDAGSARAHAP</sequence>
<gene>
    <name evidence="5" type="ORF">AGRA3207_006738</name>
</gene>
<dbReference type="SUPFAM" id="SSF50331">
    <property type="entry name" value="MOP-like"/>
    <property type="match status" value="1"/>
</dbReference>
<dbReference type="GO" id="GO:0005524">
    <property type="term" value="F:ATP binding"/>
    <property type="evidence" value="ECO:0007669"/>
    <property type="project" value="UniProtKB-KW"/>
</dbReference>
<dbReference type="Proteomes" id="UP001049518">
    <property type="component" value="Chromosome"/>
</dbReference>
<accession>A0ABX8R2E4</accession>
<keyword evidence="3 5" id="KW-0067">ATP-binding</keyword>